<dbReference type="EC" id="1.2.1.2" evidence="11"/>
<evidence type="ECO:0000256" key="7">
    <source>
        <dbReference type="ARBA" id="ARBA00023002"/>
    </source>
</evidence>
<evidence type="ECO:0000256" key="8">
    <source>
        <dbReference type="ARBA" id="ARBA00023004"/>
    </source>
</evidence>
<dbReference type="GO" id="GO:0046872">
    <property type="term" value="F:metal ion binding"/>
    <property type="evidence" value="ECO:0007669"/>
    <property type="project" value="UniProtKB-KW"/>
</dbReference>
<dbReference type="InterPro" id="IPR009010">
    <property type="entry name" value="Asp_de-COase-like_dom_sf"/>
</dbReference>
<dbReference type="GO" id="GO:0030313">
    <property type="term" value="C:cell envelope"/>
    <property type="evidence" value="ECO:0007669"/>
    <property type="project" value="UniProtKB-SubCell"/>
</dbReference>
<dbReference type="GO" id="GO:0051539">
    <property type="term" value="F:4 iron, 4 sulfur cluster binding"/>
    <property type="evidence" value="ECO:0007669"/>
    <property type="project" value="UniProtKB-KW"/>
</dbReference>
<comment type="subcellular location">
    <subcellularLocation>
        <location evidence="2">Cell envelope</location>
    </subcellularLocation>
</comment>
<dbReference type="PROSITE" id="PS51669">
    <property type="entry name" value="4FE4S_MOW_BIS_MGD"/>
    <property type="match status" value="1"/>
</dbReference>
<evidence type="ECO:0000256" key="6">
    <source>
        <dbReference type="ARBA" id="ARBA00022729"/>
    </source>
</evidence>
<name>A0A098E6Z6_9ZZZZ</name>
<dbReference type="Gene3D" id="3.40.228.10">
    <property type="entry name" value="Dimethylsulfoxide Reductase, domain 2"/>
    <property type="match status" value="1"/>
</dbReference>
<evidence type="ECO:0000256" key="1">
    <source>
        <dbReference type="ARBA" id="ARBA00001966"/>
    </source>
</evidence>
<dbReference type="InterPro" id="IPR006311">
    <property type="entry name" value="TAT_signal"/>
</dbReference>
<organism evidence="11">
    <name type="scientific">groundwater metagenome</name>
    <dbReference type="NCBI Taxonomy" id="717931"/>
    <lineage>
        <taxon>unclassified sequences</taxon>
        <taxon>metagenomes</taxon>
        <taxon>ecological metagenomes</taxon>
    </lineage>
</organism>
<dbReference type="Gene3D" id="3.30.200.210">
    <property type="match status" value="1"/>
</dbReference>
<dbReference type="InterPro" id="IPR006963">
    <property type="entry name" value="Mopterin_OxRdtase_4Fe-4S_dom"/>
</dbReference>
<dbReference type="Pfam" id="PF01568">
    <property type="entry name" value="Molydop_binding"/>
    <property type="match status" value="1"/>
</dbReference>
<gene>
    <name evidence="11" type="ORF">MSIBF_A1670007</name>
</gene>
<dbReference type="PROSITE" id="PS00551">
    <property type="entry name" value="MOLYBDOPTERIN_PROK_1"/>
    <property type="match status" value="1"/>
</dbReference>
<evidence type="ECO:0000259" key="10">
    <source>
        <dbReference type="PROSITE" id="PS51669"/>
    </source>
</evidence>
<dbReference type="Pfam" id="PF00384">
    <property type="entry name" value="Molybdopterin"/>
    <property type="match status" value="1"/>
</dbReference>
<evidence type="ECO:0000256" key="5">
    <source>
        <dbReference type="ARBA" id="ARBA00022723"/>
    </source>
</evidence>
<keyword evidence="7 11" id="KW-0560">Oxidoreductase</keyword>
<dbReference type="CDD" id="cd02792">
    <property type="entry name" value="MopB_CT_Formate-Dh-Na-like"/>
    <property type="match status" value="1"/>
</dbReference>
<feature type="domain" description="4Fe-4S Mo/W bis-MGD-type" evidence="10">
    <location>
        <begin position="57"/>
        <end position="113"/>
    </location>
</feature>
<dbReference type="AlphaFoldDB" id="A0A098E6Z6"/>
<evidence type="ECO:0000256" key="4">
    <source>
        <dbReference type="ARBA" id="ARBA00022485"/>
    </source>
</evidence>
<reference evidence="11" key="1">
    <citation type="submission" date="2014-09" db="EMBL/GenBank/DDBJ databases">
        <authorList>
            <person name="Probst J Alexander"/>
        </authorList>
    </citation>
    <scope>NUCLEOTIDE SEQUENCE</scope>
</reference>
<accession>A0A098E6Z6</accession>
<keyword evidence="8" id="KW-0408">Iron</keyword>
<dbReference type="InterPro" id="IPR019546">
    <property type="entry name" value="TAT_signal_bac_arc"/>
</dbReference>
<dbReference type="EMBL" id="CCXY01000076">
    <property type="protein sequence ID" value="CEG11747.1"/>
    <property type="molecule type" value="Genomic_DNA"/>
</dbReference>
<dbReference type="PANTHER" id="PTHR43598:SF5">
    <property type="entry name" value="DMSO REDUCTASE CHAIN A"/>
    <property type="match status" value="1"/>
</dbReference>
<dbReference type="Gene3D" id="3.40.50.740">
    <property type="match status" value="1"/>
</dbReference>
<protein>
    <submittedName>
        <fullName evidence="11">Putative Formate dehydrogenase, alpha subunit</fullName>
        <ecNumber evidence="11">1.2.1.2</ecNumber>
    </submittedName>
</protein>
<comment type="cofactor">
    <cofactor evidence="1">
        <name>[4Fe-4S] cluster</name>
        <dbReference type="ChEBI" id="CHEBI:49883"/>
    </cofactor>
</comment>
<keyword evidence="6" id="KW-0732">Signal</keyword>
<proteinExistence type="inferred from homology"/>
<evidence type="ECO:0000256" key="2">
    <source>
        <dbReference type="ARBA" id="ARBA00004196"/>
    </source>
</evidence>
<dbReference type="Pfam" id="PF10518">
    <property type="entry name" value="TAT_signal"/>
    <property type="match status" value="1"/>
</dbReference>
<sequence length="1047" mass="116958">MEKLKTKTEKTENGFEITRRNFLKIGGAVTAGIAVSNTVGANETKTKDPKTSPGIEGNIFRSVCPYCAVGCGMKIYVKDNKVIHIEGDEENPINRGSLCSKGNAAIQQIYNDFRVKNPSKKSGNGEWEKISWNDAYNEISEKLKAIKTKYGPDAIGFYGCSHATNEEDYLIQKIARIVGTNNIEHQARKCHASTVGALSPSFGRGAMTNHWVDIKNAKCIFIIGSNIVENHPVGFQWVTEAREKNEAKIIVADPRYTKTANKSDIYLQHRPGTDIALINGICKEIIENKWYDETYLMNRTNTPFLLKESKLIEIKISALADNKGIKIRSGNGNDKVKITITGKDENGKDVKEEIYSDGKNFVSSKNKFSFVSKIENEKASGEVEILNENDKEISKIPAGVKVYGDCYGAYAGVFTADEMKTNKDTIFSKLVENVSSYTLEEVEKITWVEKEQIRQTAEILAKNKPMTILYSMGTTQHTTGVQYIRSYAILQLLLGNVGVPGGGINAMRGISNVQGATDMGLSHILPAYLSVPQKDQKLDNYWSSFGKARLGKFRQNEIFNIVTDNLPEDKFSGHKGGNGMGLWGINYKQLPKGNGYSSQVMLRKAKEGAVKALVIFGENPMVSSPNLKIVKEAFKNLELLVVVDIFESESAASERNENSSTYLLPASTFAEKAGSVSNSGRCVQWRYKAIDPLYESKPDLEILINLGKNLYEKGVLNFDTNKFNNWQEAFNYVFNYGYSPNNTGFNGEIVSENVLKEVTKCCWIYDVIGKYAGVIETRSTDEFGDEVINKGTNYAKRRDNISDNGEGVYPGWGWTWPVNRHVLYYVHPEKGKNLEIQYKFKDDTYRPNKKGSYFIPNDGFLTKEGVAALGALTSTLKDGFLPKHMEPIESPYPDLSKKYPPYVKFDTDTKKNTSNIGELEIGDVNEFPYVLTTFRVLEHMLAGQTTRNIPYLVELEPEPFCEINEKLANEKGIKNGDYVKISTKRGSVKVRARVNGRVNEKTIAVTWHWGFKGLSTGDSANYLIIDAVDPNANIPEYKVGLCDIKKA</sequence>
<keyword evidence="9" id="KW-0411">Iron-sulfur</keyword>
<dbReference type="SMART" id="SM00926">
    <property type="entry name" value="Molybdop_Fe4S4"/>
    <property type="match status" value="1"/>
</dbReference>
<dbReference type="SUPFAM" id="SSF50692">
    <property type="entry name" value="ADC-like"/>
    <property type="match status" value="1"/>
</dbReference>
<dbReference type="PROSITE" id="PS51318">
    <property type="entry name" value="TAT"/>
    <property type="match status" value="1"/>
</dbReference>
<dbReference type="PIRSF" id="PIRSF036643">
    <property type="entry name" value="FDH_alpha"/>
    <property type="match status" value="1"/>
</dbReference>
<dbReference type="PANTHER" id="PTHR43598">
    <property type="entry name" value="TUNGSTEN-CONTAINING FORMYLMETHANOFURAN DEHYDROGENASE 2 SUBUNIT B"/>
    <property type="match status" value="1"/>
</dbReference>
<evidence type="ECO:0000313" key="11">
    <source>
        <dbReference type="EMBL" id="CEG11747.1"/>
    </source>
</evidence>
<evidence type="ECO:0000256" key="3">
    <source>
        <dbReference type="ARBA" id="ARBA00010312"/>
    </source>
</evidence>
<dbReference type="GO" id="GO:0043546">
    <property type="term" value="F:molybdopterin cofactor binding"/>
    <property type="evidence" value="ECO:0007669"/>
    <property type="project" value="InterPro"/>
</dbReference>
<keyword evidence="5" id="KW-0479">Metal-binding</keyword>
<comment type="similarity">
    <text evidence="3">Belongs to the prokaryotic molybdopterin-containing oxidoreductase family.</text>
</comment>
<dbReference type="InterPro" id="IPR027467">
    <property type="entry name" value="MopterinOxRdtase_cofactor_BS"/>
</dbReference>
<dbReference type="Gene3D" id="2.40.40.20">
    <property type="match status" value="1"/>
</dbReference>
<dbReference type="GO" id="GO:0016491">
    <property type="term" value="F:oxidoreductase activity"/>
    <property type="evidence" value="ECO:0007669"/>
    <property type="project" value="UniProtKB-KW"/>
</dbReference>
<dbReference type="Pfam" id="PF04879">
    <property type="entry name" value="Molybdop_Fe4S4"/>
    <property type="match status" value="1"/>
</dbReference>
<keyword evidence="4" id="KW-0004">4Fe-4S</keyword>
<dbReference type="SUPFAM" id="SSF53706">
    <property type="entry name" value="Formate dehydrogenase/DMSO reductase, domains 1-3"/>
    <property type="match status" value="1"/>
</dbReference>
<evidence type="ECO:0000256" key="9">
    <source>
        <dbReference type="ARBA" id="ARBA00023014"/>
    </source>
</evidence>
<dbReference type="InterPro" id="IPR006657">
    <property type="entry name" value="MoPterin_dinucl-bd_dom"/>
</dbReference>
<dbReference type="InterPro" id="IPR006656">
    <property type="entry name" value="Mopterin_OxRdtase"/>
</dbReference>